<dbReference type="PANTHER" id="PTHR31270:SF1">
    <property type="entry name" value="GLUTAMINYL-PEPTIDE CYCLOTRANSFERASE"/>
    <property type="match status" value="1"/>
</dbReference>
<dbReference type="Pfam" id="PF05096">
    <property type="entry name" value="Glu_cyclase_2"/>
    <property type="match status" value="1"/>
</dbReference>
<organism evidence="1">
    <name type="scientific">uncultured Sphingopyxis sp</name>
    <dbReference type="NCBI Taxonomy" id="310581"/>
    <lineage>
        <taxon>Bacteria</taxon>
        <taxon>Pseudomonadati</taxon>
        <taxon>Pseudomonadota</taxon>
        <taxon>Alphaproteobacteria</taxon>
        <taxon>Sphingomonadales</taxon>
        <taxon>Sphingomonadaceae</taxon>
        <taxon>Sphingopyxis</taxon>
        <taxon>environmental samples</taxon>
    </lineage>
</organism>
<dbReference type="InterPro" id="IPR007788">
    <property type="entry name" value="QCT"/>
</dbReference>
<accession>A0A1Y5PVT6</accession>
<evidence type="ECO:0000313" key="1">
    <source>
        <dbReference type="EMBL" id="SBV34101.1"/>
    </source>
</evidence>
<name>A0A1Y5PVT6_9SPHN</name>
<protein>
    <submittedName>
        <fullName evidence="1">Glutamine cyclotransferase</fullName>
    </submittedName>
</protein>
<dbReference type="AlphaFoldDB" id="A0A1Y5PVT6"/>
<proteinExistence type="predicted"/>
<gene>
    <name evidence="1" type="ORF">SPPYR_2981</name>
</gene>
<dbReference type="KEGG" id="sphu:SPPYR_2981"/>
<reference evidence="1" key="1">
    <citation type="submission" date="2016-03" db="EMBL/GenBank/DDBJ databases">
        <authorList>
            <person name="Ploux O."/>
        </authorList>
    </citation>
    <scope>NUCLEOTIDE SEQUENCE</scope>
    <source>
        <strain evidence="1">UC10</strain>
    </source>
</reference>
<dbReference type="GO" id="GO:0016603">
    <property type="term" value="F:glutaminyl-peptide cyclotransferase activity"/>
    <property type="evidence" value="ECO:0007669"/>
    <property type="project" value="InterPro"/>
</dbReference>
<sequence>MMFFLALALLAEPGAATTAPPPVERCGYRIVQSYPHDTTSFTQGLFWHDGHIYEATGQYGKSRVARLDLRTGKALSETRLPADQFGEGITRWGDQIIGVTWQGGVGNRWSIEDLKPTGTFSYDGEGWGVTMVGDDLVLSDGTPDLRFFDPATMTERKRVTVRFAGRPIPMLNELETIDGQVWANVWMTDFIVRIDPATGNIASLLDLSGLKADAGARGTDSVLNGIAWDAEKKRLFVTGKYWAKLYEIALADCG</sequence>
<keyword evidence="1" id="KW-0808">Transferase</keyword>
<dbReference type="PANTHER" id="PTHR31270">
    <property type="entry name" value="GLUTAMINYL-PEPTIDE CYCLOTRANSFERASE"/>
    <property type="match status" value="1"/>
</dbReference>
<dbReference type="EMBL" id="LT598653">
    <property type="protein sequence ID" value="SBV34101.1"/>
    <property type="molecule type" value="Genomic_DNA"/>
</dbReference>
<dbReference type="InterPro" id="IPR011044">
    <property type="entry name" value="Quino_amine_DH_bsu"/>
</dbReference>
<dbReference type="SUPFAM" id="SSF50969">
    <property type="entry name" value="YVTN repeat-like/Quinoprotein amine dehydrogenase"/>
    <property type="match status" value="1"/>
</dbReference>